<evidence type="ECO:0000313" key="3">
    <source>
        <dbReference type="Proteomes" id="UP000217790"/>
    </source>
</evidence>
<dbReference type="InParanoid" id="A0A2H3E393"/>
<evidence type="ECO:0000256" key="1">
    <source>
        <dbReference type="SAM" id="MobiDB-lite"/>
    </source>
</evidence>
<evidence type="ECO:0000313" key="2">
    <source>
        <dbReference type="EMBL" id="PBL01892.1"/>
    </source>
</evidence>
<feature type="compositionally biased region" description="Basic and acidic residues" evidence="1">
    <location>
        <begin position="1"/>
        <end position="10"/>
    </location>
</feature>
<feature type="compositionally biased region" description="Acidic residues" evidence="1">
    <location>
        <begin position="31"/>
        <end position="54"/>
    </location>
</feature>
<dbReference type="AlphaFoldDB" id="A0A2H3E393"/>
<name>A0A2H3E393_ARMGA</name>
<organism evidence="2 3">
    <name type="scientific">Armillaria gallica</name>
    <name type="common">Bulbous honey fungus</name>
    <name type="synonym">Armillaria bulbosa</name>
    <dbReference type="NCBI Taxonomy" id="47427"/>
    <lineage>
        <taxon>Eukaryota</taxon>
        <taxon>Fungi</taxon>
        <taxon>Dikarya</taxon>
        <taxon>Basidiomycota</taxon>
        <taxon>Agaricomycotina</taxon>
        <taxon>Agaricomycetes</taxon>
        <taxon>Agaricomycetidae</taxon>
        <taxon>Agaricales</taxon>
        <taxon>Marasmiineae</taxon>
        <taxon>Physalacriaceae</taxon>
        <taxon>Armillaria</taxon>
    </lineage>
</organism>
<sequence>MTQEGKHDAELSSDESTDTTKKKKKKLTNTMDEEGDKSDDETIPQDEALEDMDNNEQAIKKTMVSWTSPGYKHYHSLPAIKIEDGLVKYIFTCKWHGITHTHAKKDTSTTSTTNLKNHTEHCDMKANSSQSKQLKIDEVLSQYTIIKDPGLQKIYCLLNPQVQIHSDKTLGYNIKEVFEVSKKQLKEILREHERFWCHKGWIEVLTLDLIEYIFCCMLNKMHTGSYLTE</sequence>
<feature type="region of interest" description="Disordered" evidence="1">
    <location>
        <begin position="1"/>
        <end position="54"/>
    </location>
</feature>
<keyword evidence="3" id="KW-1185">Reference proteome</keyword>
<proteinExistence type="predicted"/>
<dbReference type="Proteomes" id="UP000217790">
    <property type="component" value="Unassembled WGS sequence"/>
</dbReference>
<protein>
    <submittedName>
        <fullName evidence="2">Uncharacterized protein</fullName>
    </submittedName>
</protein>
<reference evidence="3" key="1">
    <citation type="journal article" date="2017" name="Nat. Ecol. Evol.">
        <title>Genome expansion and lineage-specific genetic innovations in the forest pathogenic fungi Armillaria.</title>
        <authorList>
            <person name="Sipos G."/>
            <person name="Prasanna A.N."/>
            <person name="Walter M.C."/>
            <person name="O'Connor E."/>
            <person name="Balint B."/>
            <person name="Krizsan K."/>
            <person name="Kiss B."/>
            <person name="Hess J."/>
            <person name="Varga T."/>
            <person name="Slot J."/>
            <person name="Riley R."/>
            <person name="Boka B."/>
            <person name="Rigling D."/>
            <person name="Barry K."/>
            <person name="Lee J."/>
            <person name="Mihaltcheva S."/>
            <person name="LaButti K."/>
            <person name="Lipzen A."/>
            <person name="Waldron R."/>
            <person name="Moloney N.M."/>
            <person name="Sperisen C."/>
            <person name="Kredics L."/>
            <person name="Vagvoelgyi C."/>
            <person name="Patrignani A."/>
            <person name="Fitzpatrick D."/>
            <person name="Nagy I."/>
            <person name="Doyle S."/>
            <person name="Anderson J.B."/>
            <person name="Grigoriev I.V."/>
            <person name="Gueldener U."/>
            <person name="Muensterkoetter M."/>
            <person name="Nagy L.G."/>
        </authorList>
    </citation>
    <scope>NUCLEOTIDE SEQUENCE [LARGE SCALE GENOMIC DNA]</scope>
    <source>
        <strain evidence="3">Ar21-2</strain>
    </source>
</reference>
<dbReference type="EMBL" id="KZ293645">
    <property type="protein sequence ID" value="PBL01892.1"/>
    <property type="molecule type" value="Genomic_DNA"/>
</dbReference>
<gene>
    <name evidence="2" type="ORF">ARMGADRAFT_1023273</name>
</gene>
<dbReference type="OrthoDB" id="3251057at2759"/>
<accession>A0A2H3E393</accession>